<protein>
    <submittedName>
        <fullName evidence="2">Uncharacterized protein</fullName>
    </submittedName>
</protein>
<keyword evidence="3" id="KW-1185">Reference proteome</keyword>
<comment type="caution">
    <text evidence="2">The sequence shown here is derived from an EMBL/GenBank/DDBJ whole genome shotgun (WGS) entry which is preliminary data.</text>
</comment>
<gene>
    <name evidence="2" type="ORF">GUJ93_ZPchr0009g1188</name>
</gene>
<name>A0A8J5V7M1_ZIZPA</name>
<dbReference type="EMBL" id="JAAALK010000289">
    <property type="protein sequence ID" value="KAG8050356.1"/>
    <property type="molecule type" value="Genomic_DNA"/>
</dbReference>
<feature type="region of interest" description="Disordered" evidence="1">
    <location>
        <begin position="1"/>
        <end position="22"/>
    </location>
</feature>
<reference evidence="2" key="2">
    <citation type="submission" date="2021-02" db="EMBL/GenBank/DDBJ databases">
        <authorList>
            <person name="Kimball J.A."/>
            <person name="Haas M.W."/>
            <person name="Macchietto M."/>
            <person name="Kono T."/>
            <person name="Duquette J."/>
            <person name="Shao M."/>
        </authorList>
    </citation>
    <scope>NUCLEOTIDE SEQUENCE</scope>
    <source>
        <tissue evidence="2">Fresh leaf tissue</tissue>
    </source>
</reference>
<feature type="compositionally biased region" description="Basic residues" evidence="1">
    <location>
        <begin position="1"/>
        <end position="11"/>
    </location>
</feature>
<evidence type="ECO:0000313" key="2">
    <source>
        <dbReference type="EMBL" id="KAG8050356.1"/>
    </source>
</evidence>
<feature type="compositionally biased region" description="Acidic residues" evidence="1">
    <location>
        <begin position="87"/>
        <end position="99"/>
    </location>
</feature>
<evidence type="ECO:0000313" key="3">
    <source>
        <dbReference type="Proteomes" id="UP000729402"/>
    </source>
</evidence>
<evidence type="ECO:0000256" key="1">
    <source>
        <dbReference type="SAM" id="MobiDB-lite"/>
    </source>
</evidence>
<sequence>MVASPKLKRLRPSVDSPSKGINLSWVPDGRSLFIDNDAGPSSHPSLLGTDGGHADIQSLSVGGSHGFDGSNGSTDSNKGKGTKKVVDDDEPWEEGDEEYVGINDEKQYLSD</sequence>
<dbReference type="Proteomes" id="UP000729402">
    <property type="component" value="Unassembled WGS sequence"/>
</dbReference>
<dbReference type="AlphaFoldDB" id="A0A8J5V7M1"/>
<organism evidence="2 3">
    <name type="scientific">Zizania palustris</name>
    <name type="common">Northern wild rice</name>
    <dbReference type="NCBI Taxonomy" id="103762"/>
    <lineage>
        <taxon>Eukaryota</taxon>
        <taxon>Viridiplantae</taxon>
        <taxon>Streptophyta</taxon>
        <taxon>Embryophyta</taxon>
        <taxon>Tracheophyta</taxon>
        <taxon>Spermatophyta</taxon>
        <taxon>Magnoliopsida</taxon>
        <taxon>Liliopsida</taxon>
        <taxon>Poales</taxon>
        <taxon>Poaceae</taxon>
        <taxon>BOP clade</taxon>
        <taxon>Oryzoideae</taxon>
        <taxon>Oryzeae</taxon>
        <taxon>Zizaniinae</taxon>
        <taxon>Zizania</taxon>
    </lineage>
</organism>
<accession>A0A8J5V7M1</accession>
<feature type="region of interest" description="Disordered" evidence="1">
    <location>
        <begin position="34"/>
        <end position="111"/>
    </location>
</feature>
<reference evidence="2" key="1">
    <citation type="journal article" date="2021" name="bioRxiv">
        <title>Whole Genome Assembly and Annotation of Northern Wild Rice, Zizania palustris L., Supports a Whole Genome Duplication in the Zizania Genus.</title>
        <authorList>
            <person name="Haas M."/>
            <person name="Kono T."/>
            <person name="Macchietto M."/>
            <person name="Millas R."/>
            <person name="McGilp L."/>
            <person name="Shao M."/>
            <person name="Duquette J."/>
            <person name="Hirsch C.N."/>
            <person name="Kimball J."/>
        </authorList>
    </citation>
    <scope>NUCLEOTIDE SEQUENCE</scope>
    <source>
        <tissue evidence="2">Fresh leaf tissue</tissue>
    </source>
</reference>
<proteinExistence type="predicted"/>